<feature type="transmembrane region" description="Helical" evidence="7">
    <location>
        <begin position="165"/>
        <end position="183"/>
    </location>
</feature>
<dbReference type="PANTHER" id="PTHR24221:SF654">
    <property type="entry name" value="ATP-BINDING CASSETTE SUB-FAMILY B MEMBER 6"/>
    <property type="match status" value="1"/>
</dbReference>
<keyword evidence="3" id="KW-0547">Nucleotide-binding</keyword>
<dbReference type="Gene3D" id="3.40.50.300">
    <property type="entry name" value="P-loop containing nucleotide triphosphate hydrolases"/>
    <property type="match status" value="1"/>
</dbReference>
<evidence type="ECO:0000256" key="6">
    <source>
        <dbReference type="ARBA" id="ARBA00023136"/>
    </source>
</evidence>
<dbReference type="InterPro" id="IPR036640">
    <property type="entry name" value="ABC1_TM_sf"/>
</dbReference>
<feature type="domain" description="ABC transmembrane type-1" evidence="9">
    <location>
        <begin position="28"/>
        <end position="308"/>
    </location>
</feature>
<dbReference type="GO" id="GO:0034040">
    <property type="term" value="F:ATPase-coupled lipid transmembrane transporter activity"/>
    <property type="evidence" value="ECO:0007669"/>
    <property type="project" value="TreeGrafter"/>
</dbReference>
<evidence type="ECO:0000256" key="1">
    <source>
        <dbReference type="ARBA" id="ARBA00004651"/>
    </source>
</evidence>
<comment type="caution">
    <text evidence="10">The sequence shown here is derived from an EMBL/GenBank/DDBJ whole genome shotgun (WGS) entry which is preliminary data.</text>
</comment>
<gene>
    <name evidence="10" type="ORF">E0H26_03625</name>
</gene>
<dbReference type="Pfam" id="PF00664">
    <property type="entry name" value="ABC_membrane"/>
    <property type="match status" value="1"/>
</dbReference>
<dbReference type="RefSeq" id="WP_131300787.1">
    <property type="nucleotide sequence ID" value="NZ_SJJR01000002.1"/>
</dbReference>
<feature type="transmembrane region" description="Helical" evidence="7">
    <location>
        <begin position="26"/>
        <end position="50"/>
    </location>
</feature>
<keyword evidence="2 7" id="KW-0812">Transmembrane</keyword>
<name>A0A4R0GUP1_9ACTN</name>
<keyword evidence="6 7" id="KW-0472">Membrane</keyword>
<keyword evidence="4 10" id="KW-0067">ATP-binding</keyword>
<dbReference type="GO" id="GO:0016887">
    <property type="term" value="F:ATP hydrolysis activity"/>
    <property type="evidence" value="ECO:0007669"/>
    <property type="project" value="InterPro"/>
</dbReference>
<dbReference type="GO" id="GO:0005886">
    <property type="term" value="C:plasma membrane"/>
    <property type="evidence" value="ECO:0007669"/>
    <property type="project" value="UniProtKB-SubCell"/>
</dbReference>
<accession>A0A4R0GUP1</accession>
<dbReference type="InterPro" id="IPR027417">
    <property type="entry name" value="P-loop_NTPase"/>
</dbReference>
<evidence type="ECO:0000313" key="11">
    <source>
        <dbReference type="Proteomes" id="UP000292274"/>
    </source>
</evidence>
<protein>
    <submittedName>
        <fullName evidence="10">ABC transporter ATP-binding protein</fullName>
    </submittedName>
</protein>
<sequence>MNNGDGADRVTVGRQALARFCRERRLALGLLTASLGMALVSAAFPVAVAYGVDAATRSDRRAVWTLAVTAVAIGVVVWALNWIRVHLARRLIARTVLELRLDLLRCALRGGLDLHDRYPRSTLLSRATHELDEFGESVFRLLELAQQVIVVALLLPLMLVLDWRLTILTLLCGALIILVGRVFRRYTAASAARAAADAGAVSSLVQELTAGLRVIQSYRAQDLLDEAVGRANRAAAASWHSAMTRAALLMPIMAVLVGLAMAGVVWGGGLLVGAAVIGVSAWYLFVVAADRISWTLSSAGALEAQVQQAAANAARVFEILDRDERPGTLPGEEHSPRRPAARAVELSLDQVRLRYHNGTEALRGVSLRVPAGSRIGLVGRSGTGKSSLIKAVAGLHPLAGGAVLLDGMPLPRWPEPELRRVVAYLPQRPQLFSGTLADNLRLTRPTATDDDLLQLIHRAGLADWLATLPGGLRADVGPGGAGLSAGQRQIVGILRALVKEPGLVLLDEPAAHLDSSTEKHLREAMWSLLDQATCLVIAHRLDTVRELDLLVLLDAGRIVEQGTHDELLNADGTYAALHADHLVGAIRA</sequence>
<dbReference type="AlphaFoldDB" id="A0A4R0GUP1"/>
<reference evidence="10 11" key="1">
    <citation type="submission" date="2019-02" db="EMBL/GenBank/DDBJ databases">
        <title>Jishengella sp. nov., isolated from a root of Zingiber montanum.</title>
        <authorList>
            <person name="Kuncharoen N."/>
            <person name="Kudo T."/>
            <person name="Masahiro Y."/>
            <person name="Ohkuma M."/>
            <person name="Tanasupawat S."/>
        </authorList>
    </citation>
    <scope>NUCLEOTIDE SEQUENCE [LARGE SCALE GENOMIC DNA]</scope>
    <source>
        <strain evidence="10 11">PLAI 1-1</strain>
    </source>
</reference>
<dbReference type="PROSITE" id="PS50929">
    <property type="entry name" value="ABC_TM1F"/>
    <property type="match status" value="1"/>
</dbReference>
<dbReference type="InterPro" id="IPR039421">
    <property type="entry name" value="Type_1_exporter"/>
</dbReference>
<feature type="transmembrane region" description="Helical" evidence="7">
    <location>
        <begin position="141"/>
        <end position="159"/>
    </location>
</feature>
<dbReference type="Gene3D" id="1.20.1560.10">
    <property type="entry name" value="ABC transporter type 1, transmembrane domain"/>
    <property type="match status" value="1"/>
</dbReference>
<evidence type="ECO:0000256" key="3">
    <source>
        <dbReference type="ARBA" id="ARBA00022741"/>
    </source>
</evidence>
<evidence type="ECO:0000259" key="9">
    <source>
        <dbReference type="PROSITE" id="PS50929"/>
    </source>
</evidence>
<dbReference type="PROSITE" id="PS50893">
    <property type="entry name" value="ABC_TRANSPORTER_2"/>
    <property type="match status" value="1"/>
</dbReference>
<evidence type="ECO:0000256" key="2">
    <source>
        <dbReference type="ARBA" id="ARBA00022692"/>
    </source>
</evidence>
<evidence type="ECO:0000259" key="8">
    <source>
        <dbReference type="PROSITE" id="PS50893"/>
    </source>
</evidence>
<dbReference type="Proteomes" id="UP000292274">
    <property type="component" value="Unassembled WGS sequence"/>
</dbReference>
<dbReference type="InterPro" id="IPR003439">
    <property type="entry name" value="ABC_transporter-like_ATP-bd"/>
</dbReference>
<dbReference type="SUPFAM" id="SSF90123">
    <property type="entry name" value="ABC transporter transmembrane region"/>
    <property type="match status" value="1"/>
</dbReference>
<comment type="subcellular location">
    <subcellularLocation>
        <location evidence="1">Cell membrane</location>
        <topology evidence="1">Multi-pass membrane protein</topology>
    </subcellularLocation>
</comment>
<dbReference type="InterPro" id="IPR003593">
    <property type="entry name" value="AAA+_ATPase"/>
</dbReference>
<feature type="domain" description="ABC transporter" evidence="8">
    <location>
        <begin position="346"/>
        <end position="580"/>
    </location>
</feature>
<keyword evidence="11" id="KW-1185">Reference proteome</keyword>
<evidence type="ECO:0000313" key="10">
    <source>
        <dbReference type="EMBL" id="TCB99659.1"/>
    </source>
</evidence>
<dbReference type="PANTHER" id="PTHR24221">
    <property type="entry name" value="ATP-BINDING CASSETTE SUB-FAMILY B"/>
    <property type="match status" value="1"/>
</dbReference>
<organism evidence="10 11">
    <name type="scientific">Micromonospora zingiberis</name>
    <dbReference type="NCBI Taxonomy" id="2053011"/>
    <lineage>
        <taxon>Bacteria</taxon>
        <taxon>Bacillati</taxon>
        <taxon>Actinomycetota</taxon>
        <taxon>Actinomycetes</taxon>
        <taxon>Micromonosporales</taxon>
        <taxon>Micromonosporaceae</taxon>
        <taxon>Micromonospora</taxon>
    </lineage>
</organism>
<evidence type="ECO:0000256" key="5">
    <source>
        <dbReference type="ARBA" id="ARBA00022989"/>
    </source>
</evidence>
<dbReference type="OrthoDB" id="9806127at2"/>
<evidence type="ECO:0000256" key="4">
    <source>
        <dbReference type="ARBA" id="ARBA00022840"/>
    </source>
</evidence>
<dbReference type="GO" id="GO:0005524">
    <property type="term" value="F:ATP binding"/>
    <property type="evidence" value="ECO:0007669"/>
    <property type="project" value="UniProtKB-KW"/>
</dbReference>
<proteinExistence type="predicted"/>
<dbReference type="SMART" id="SM00382">
    <property type="entry name" value="AAA"/>
    <property type="match status" value="1"/>
</dbReference>
<dbReference type="Pfam" id="PF00005">
    <property type="entry name" value="ABC_tran"/>
    <property type="match status" value="1"/>
</dbReference>
<dbReference type="InterPro" id="IPR011527">
    <property type="entry name" value="ABC1_TM_dom"/>
</dbReference>
<keyword evidence="5 7" id="KW-1133">Transmembrane helix</keyword>
<dbReference type="CDD" id="cd07346">
    <property type="entry name" value="ABC_6TM_exporters"/>
    <property type="match status" value="1"/>
</dbReference>
<feature type="transmembrane region" description="Helical" evidence="7">
    <location>
        <begin position="62"/>
        <end position="83"/>
    </location>
</feature>
<evidence type="ECO:0000256" key="7">
    <source>
        <dbReference type="SAM" id="Phobius"/>
    </source>
</evidence>
<dbReference type="GO" id="GO:0140359">
    <property type="term" value="F:ABC-type transporter activity"/>
    <property type="evidence" value="ECO:0007669"/>
    <property type="project" value="InterPro"/>
</dbReference>
<dbReference type="SUPFAM" id="SSF52540">
    <property type="entry name" value="P-loop containing nucleoside triphosphate hydrolases"/>
    <property type="match status" value="1"/>
</dbReference>
<dbReference type="EMBL" id="SJJR01000002">
    <property type="protein sequence ID" value="TCB99659.1"/>
    <property type="molecule type" value="Genomic_DNA"/>
</dbReference>